<reference evidence="1" key="2">
    <citation type="submission" date="2023-05" db="EMBL/GenBank/DDBJ databases">
        <authorList>
            <person name="Schelkunov M.I."/>
        </authorList>
    </citation>
    <scope>NUCLEOTIDE SEQUENCE</scope>
    <source>
        <strain evidence="1">Hsosn_3</strain>
        <tissue evidence="1">Leaf</tissue>
    </source>
</reference>
<protein>
    <submittedName>
        <fullName evidence="1">Uncharacterized protein</fullName>
    </submittedName>
</protein>
<reference evidence="1" key="1">
    <citation type="submission" date="2023-02" db="EMBL/GenBank/DDBJ databases">
        <title>Genome of toxic invasive species Heracleum sosnowskyi carries increased number of genes despite the absence of recent whole-genome duplications.</title>
        <authorList>
            <person name="Schelkunov M."/>
            <person name="Shtratnikova V."/>
            <person name="Makarenko M."/>
            <person name="Klepikova A."/>
            <person name="Omelchenko D."/>
            <person name="Novikova G."/>
            <person name="Obukhova E."/>
            <person name="Bogdanov V."/>
            <person name="Penin A."/>
            <person name="Logacheva M."/>
        </authorList>
    </citation>
    <scope>NUCLEOTIDE SEQUENCE</scope>
    <source>
        <strain evidence="1">Hsosn_3</strain>
        <tissue evidence="1">Leaf</tissue>
    </source>
</reference>
<sequence length="122" mass="13848">MSVSFEALAMAGLDYNECDMSMEEWEQSEMMIPPHLLAQEEEEKEESGDHISLHGVQELFRSSSKTDDQSRGKCSARKDQLPIIISRVKKTNLVKQLSSKKMMMVEIIGSYLTYASLGLRQT</sequence>
<keyword evidence="2" id="KW-1185">Reference proteome</keyword>
<dbReference type="Proteomes" id="UP001237642">
    <property type="component" value="Unassembled WGS sequence"/>
</dbReference>
<name>A0AAD8HPI3_9APIA</name>
<accession>A0AAD8HPI3</accession>
<proteinExistence type="predicted"/>
<organism evidence="1 2">
    <name type="scientific">Heracleum sosnowskyi</name>
    <dbReference type="NCBI Taxonomy" id="360622"/>
    <lineage>
        <taxon>Eukaryota</taxon>
        <taxon>Viridiplantae</taxon>
        <taxon>Streptophyta</taxon>
        <taxon>Embryophyta</taxon>
        <taxon>Tracheophyta</taxon>
        <taxon>Spermatophyta</taxon>
        <taxon>Magnoliopsida</taxon>
        <taxon>eudicotyledons</taxon>
        <taxon>Gunneridae</taxon>
        <taxon>Pentapetalae</taxon>
        <taxon>asterids</taxon>
        <taxon>campanulids</taxon>
        <taxon>Apiales</taxon>
        <taxon>Apiaceae</taxon>
        <taxon>Apioideae</taxon>
        <taxon>apioid superclade</taxon>
        <taxon>Tordylieae</taxon>
        <taxon>Tordyliinae</taxon>
        <taxon>Heracleum</taxon>
    </lineage>
</organism>
<comment type="caution">
    <text evidence="1">The sequence shown here is derived from an EMBL/GenBank/DDBJ whole genome shotgun (WGS) entry which is preliminary data.</text>
</comment>
<evidence type="ECO:0000313" key="2">
    <source>
        <dbReference type="Proteomes" id="UP001237642"/>
    </source>
</evidence>
<dbReference type="AlphaFoldDB" id="A0AAD8HPI3"/>
<gene>
    <name evidence="1" type="ORF">POM88_037051</name>
</gene>
<evidence type="ECO:0000313" key="1">
    <source>
        <dbReference type="EMBL" id="KAK1370959.1"/>
    </source>
</evidence>
<dbReference type="EMBL" id="JAUIZM010000008">
    <property type="protein sequence ID" value="KAK1370959.1"/>
    <property type="molecule type" value="Genomic_DNA"/>
</dbReference>